<dbReference type="Proteomes" id="UP000314294">
    <property type="component" value="Unassembled WGS sequence"/>
</dbReference>
<proteinExistence type="predicted"/>
<accession>A0A4Z2F2E8</accession>
<organism evidence="1 2">
    <name type="scientific">Liparis tanakae</name>
    <name type="common">Tanaka's snailfish</name>
    <dbReference type="NCBI Taxonomy" id="230148"/>
    <lineage>
        <taxon>Eukaryota</taxon>
        <taxon>Metazoa</taxon>
        <taxon>Chordata</taxon>
        <taxon>Craniata</taxon>
        <taxon>Vertebrata</taxon>
        <taxon>Euteleostomi</taxon>
        <taxon>Actinopterygii</taxon>
        <taxon>Neopterygii</taxon>
        <taxon>Teleostei</taxon>
        <taxon>Neoteleostei</taxon>
        <taxon>Acanthomorphata</taxon>
        <taxon>Eupercaria</taxon>
        <taxon>Perciformes</taxon>
        <taxon>Cottioidei</taxon>
        <taxon>Cottales</taxon>
        <taxon>Liparidae</taxon>
        <taxon>Liparis</taxon>
    </lineage>
</organism>
<sequence length="172" mass="19565">MSFQRSWSSELLSFQRSWSSELLSFQRSWSSELLSFQRSSELLSFQRSWSSELLSFQRSWSSELSPLCHDNKKETSSVEDRESVLKDLLSDKTSHKLRSPASVLWVWPDSLSTDGSVCSMGGSEVTERHSSSCSVSGRVFEKRVRKRKEEEGGGLAVGGAYSMTMQRGRCWE</sequence>
<reference evidence="1 2" key="1">
    <citation type="submission" date="2019-03" db="EMBL/GenBank/DDBJ databases">
        <title>First draft genome of Liparis tanakae, snailfish: a comprehensive survey of snailfish specific genes.</title>
        <authorList>
            <person name="Kim W."/>
            <person name="Song I."/>
            <person name="Jeong J.-H."/>
            <person name="Kim D."/>
            <person name="Kim S."/>
            <person name="Ryu S."/>
            <person name="Song J.Y."/>
            <person name="Lee S.K."/>
        </authorList>
    </citation>
    <scope>NUCLEOTIDE SEQUENCE [LARGE SCALE GENOMIC DNA]</scope>
    <source>
        <tissue evidence="1">Muscle</tissue>
    </source>
</reference>
<protein>
    <submittedName>
        <fullName evidence="1">Uncharacterized protein</fullName>
    </submittedName>
</protein>
<name>A0A4Z2F2E8_9TELE</name>
<dbReference type="EMBL" id="SRLO01001807">
    <property type="protein sequence ID" value="TNN35228.1"/>
    <property type="molecule type" value="Genomic_DNA"/>
</dbReference>
<dbReference type="AlphaFoldDB" id="A0A4Z2F2E8"/>
<keyword evidence="2" id="KW-1185">Reference proteome</keyword>
<evidence type="ECO:0000313" key="2">
    <source>
        <dbReference type="Proteomes" id="UP000314294"/>
    </source>
</evidence>
<gene>
    <name evidence="1" type="ORF">EYF80_054604</name>
</gene>
<evidence type="ECO:0000313" key="1">
    <source>
        <dbReference type="EMBL" id="TNN35228.1"/>
    </source>
</evidence>
<comment type="caution">
    <text evidence="1">The sequence shown here is derived from an EMBL/GenBank/DDBJ whole genome shotgun (WGS) entry which is preliminary data.</text>
</comment>